<dbReference type="InterPro" id="IPR011105">
    <property type="entry name" value="Cell_wall_hydrolase_SleB"/>
</dbReference>
<feature type="domain" description="M23ase beta-sheet core" evidence="1">
    <location>
        <begin position="220"/>
        <end position="310"/>
    </location>
</feature>
<dbReference type="KEGG" id="amr:AM1_B0277"/>
<dbReference type="GO" id="GO:0004222">
    <property type="term" value="F:metalloendopeptidase activity"/>
    <property type="evidence" value="ECO:0007669"/>
    <property type="project" value="TreeGrafter"/>
</dbReference>
<organism evidence="3 4">
    <name type="scientific">Acaryochloris marina (strain MBIC 11017)</name>
    <dbReference type="NCBI Taxonomy" id="329726"/>
    <lineage>
        <taxon>Bacteria</taxon>
        <taxon>Bacillati</taxon>
        <taxon>Cyanobacteriota</taxon>
        <taxon>Cyanophyceae</taxon>
        <taxon>Acaryochloridales</taxon>
        <taxon>Acaryochloridaceae</taxon>
        <taxon>Acaryochloris</taxon>
    </lineage>
</organism>
<dbReference type="AlphaFoldDB" id="A8ZLG9"/>
<dbReference type="InterPro" id="IPR011055">
    <property type="entry name" value="Dup_hybrid_motif"/>
</dbReference>
<dbReference type="InterPro" id="IPR050570">
    <property type="entry name" value="Cell_wall_metabolism_enzyme"/>
</dbReference>
<dbReference type="Pfam" id="PF07486">
    <property type="entry name" value="Hydrolase_2"/>
    <property type="match status" value="1"/>
</dbReference>
<feature type="domain" description="Cell wall hydrolase SleB" evidence="2">
    <location>
        <begin position="10"/>
        <end position="64"/>
    </location>
</feature>
<keyword evidence="3" id="KW-0614">Plasmid</keyword>
<geneLocation type="plasmid" evidence="3 4">
    <name>pREB2</name>
</geneLocation>
<dbReference type="MEROPS" id="M23.014"/>
<sequence>MTSALESTGTQNQVDVAVAIMNRVVSPKHPNTITDVVYQPKQYQPNFGFSPVNTKEEAIARIALKTGSIQSAISEYETLEAALNDPNQIKASQIFLGGATDFRGQKLLHNSKPGDPYRGNVGANWYLQESRDASVAATTLGVLGIETTAADIAAIEAAAVQTVANRAAYCSQIGALASSQGVPTGIIQPEGNGIATGDFGNPNPGYPVTSRFGHRSLGWHGGIDLGTPVGTPVNASDGGIVEEIGYQAGGYGNYVIINHKNGYSTLYAHLSEAQVRVNQKVTKNTPIALSGNTGRSTGPHLHFEIIRTVNGVTPRKGSTINPEFLVNFN</sequence>
<reference evidence="3 4" key="1">
    <citation type="journal article" date="2008" name="Proc. Natl. Acad. Sci. U.S.A.">
        <title>Niche adaptation and genome expansion in the chlorophyll d-producing cyanobacterium Acaryochloris marina.</title>
        <authorList>
            <person name="Swingley W.D."/>
            <person name="Chen M."/>
            <person name="Cheung P.C."/>
            <person name="Conrad A.L."/>
            <person name="Dejesa L.C."/>
            <person name="Hao J."/>
            <person name="Honchak B.M."/>
            <person name="Karbach L.E."/>
            <person name="Kurdoglu A."/>
            <person name="Lahiri S."/>
            <person name="Mastrian S.D."/>
            <person name="Miyashita H."/>
            <person name="Page L."/>
            <person name="Ramakrishna P."/>
            <person name="Satoh S."/>
            <person name="Sattley W.M."/>
            <person name="Shimada Y."/>
            <person name="Taylor H.L."/>
            <person name="Tomo T."/>
            <person name="Tsuchiya T."/>
            <person name="Wang Z.T."/>
            <person name="Raymond J."/>
            <person name="Mimuro M."/>
            <person name="Blankenship R.E."/>
            <person name="Touchman J.W."/>
        </authorList>
    </citation>
    <scope>NUCLEOTIDE SEQUENCE [LARGE SCALE GENOMIC DNA]</scope>
    <source>
        <strain evidence="4">MBIC 11017</strain>
        <plasmid evidence="4">Plasmid pREB2</plasmid>
    </source>
</reference>
<keyword evidence="4" id="KW-1185">Reference proteome</keyword>
<proteinExistence type="predicted"/>
<dbReference type="InterPro" id="IPR016047">
    <property type="entry name" value="M23ase_b-sheet_dom"/>
</dbReference>
<dbReference type="PANTHER" id="PTHR21666">
    <property type="entry name" value="PEPTIDASE-RELATED"/>
    <property type="match status" value="1"/>
</dbReference>
<evidence type="ECO:0000259" key="2">
    <source>
        <dbReference type="Pfam" id="PF07486"/>
    </source>
</evidence>
<dbReference type="Gene3D" id="1.10.10.2520">
    <property type="entry name" value="Cell wall hydrolase SleB, domain 1"/>
    <property type="match status" value="1"/>
</dbReference>
<dbReference type="Pfam" id="PF01551">
    <property type="entry name" value="Peptidase_M23"/>
    <property type="match status" value="1"/>
</dbReference>
<dbReference type="EMBL" id="CP000839">
    <property type="protein sequence ID" value="ABW31996.1"/>
    <property type="molecule type" value="Genomic_DNA"/>
</dbReference>
<name>A8ZLG9_ACAM1</name>
<dbReference type="Gene3D" id="2.70.70.10">
    <property type="entry name" value="Glucose Permease (Domain IIA)"/>
    <property type="match status" value="1"/>
</dbReference>
<dbReference type="PANTHER" id="PTHR21666:SF270">
    <property type="entry name" value="MUREIN HYDROLASE ACTIVATOR ENVC"/>
    <property type="match status" value="1"/>
</dbReference>
<dbReference type="HOGENOM" id="CLU_055962_0_0_3"/>
<dbReference type="Proteomes" id="UP000000268">
    <property type="component" value="Plasmid pREB2"/>
</dbReference>
<evidence type="ECO:0000259" key="1">
    <source>
        <dbReference type="Pfam" id="PF01551"/>
    </source>
</evidence>
<evidence type="ECO:0000313" key="3">
    <source>
        <dbReference type="EMBL" id="ABW31996.1"/>
    </source>
</evidence>
<evidence type="ECO:0000313" key="4">
    <source>
        <dbReference type="Proteomes" id="UP000000268"/>
    </source>
</evidence>
<dbReference type="SUPFAM" id="SSF51261">
    <property type="entry name" value="Duplicated hybrid motif"/>
    <property type="match status" value="1"/>
</dbReference>
<protein>
    <submittedName>
        <fullName evidence="3">M23 peptidase domain protein</fullName>
    </submittedName>
</protein>
<dbReference type="InterPro" id="IPR042047">
    <property type="entry name" value="SleB_dom1"/>
</dbReference>
<accession>A8ZLG9</accession>
<gene>
    <name evidence="3" type="ordered locus">AM1_B0277</name>
</gene>
<dbReference type="CDD" id="cd12797">
    <property type="entry name" value="M23_peptidase"/>
    <property type="match status" value="1"/>
</dbReference>